<name>A0A9N9PUI1_9HELO</name>
<sequence length="101" mass="11481">MLCQMRKDMEAKNDGKNGKNGKTGDENEDGEIKFGVANVYKLTRRIMRCDQEICTGFSQEGEELYNEPGDYTTLFRNHFAAPLLSRLRNSSRTSNHDGTPM</sequence>
<evidence type="ECO:0000313" key="3">
    <source>
        <dbReference type="Proteomes" id="UP000701801"/>
    </source>
</evidence>
<dbReference type="Proteomes" id="UP000701801">
    <property type="component" value="Unassembled WGS sequence"/>
</dbReference>
<dbReference type="EMBL" id="CAJVRM010000142">
    <property type="protein sequence ID" value="CAG8975568.1"/>
    <property type="molecule type" value="Genomic_DNA"/>
</dbReference>
<keyword evidence="3" id="KW-1185">Reference proteome</keyword>
<proteinExistence type="predicted"/>
<comment type="caution">
    <text evidence="2">The sequence shown here is derived from an EMBL/GenBank/DDBJ whole genome shotgun (WGS) entry which is preliminary data.</text>
</comment>
<feature type="compositionally biased region" description="Basic and acidic residues" evidence="1">
    <location>
        <begin position="1"/>
        <end position="25"/>
    </location>
</feature>
<gene>
    <name evidence="2" type="ORF">HYALB_00005636</name>
</gene>
<protein>
    <submittedName>
        <fullName evidence="2">Uncharacterized protein</fullName>
    </submittedName>
</protein>
<accession>A0A9N9PUI1</accession>
<evidence type="ECO:0000313" key="2">
    <source>
        <dbReference type="EMBL" id="CAG8975568.1"/>
    </source>
</evidence>
<organism evidence="2 3">
    <name type="scientific">Hymenoscyphus albidus</name>
    <dbReference type="NCBI Taxonomy" id="595503"/>
    <lineage>
        <taxon>Eukaryota</taxon>
        <taxon>Fungi</taxon>
        <taxon>Dikarya</taxon>
        <taxon>Ascomycota</taxon>
        <taxon>Pezizomycotina</taxon>
        <taxon>Leotiomycetes</taxon>
        <taxon>Helotiales</taxon>
        <taxon>Helotiaceae</taxon>
        <taxon>Hymenoscyphus</taxon>
    </lineage>
</organism>
<reference evidence="2" key="1">
    <citation type="submission" date="2021-07" db="EMBL/GenBank/DDBJ databases">
        <authorList>
            <person name="Durling M."/>
        </authorList>
    </citation>
    <scope>NUCLEOTIDE SEQUENCE</scope>
</reference>
<evidence type="ECO:0000256" key="1">
    <source>
        <dbReference type="SAM" id="MobiDB-lite"/>
    </source>
</evidence>
<feature type="region of interest" description="Disordered" evidence="1">
    <location>
        <begin position="1"/>
        <end position="30"/>
    </location>
</feature>
<dbReference type="AlphaFoldDB" id="A0A9N9PUI1"/>